<dbReference type="Proteomes" id="UP000614261">
    <property type="component" value="Unassembled WGS sequence"/>
</dbReference>
<feature type="coiled-coil region" evidence="1">
    <location>
        <begin position="391"/>
        <end position="418"/>
    </location>
</feature>
<accession>A0ABQ1JG45</accession>
<reference evidence="4" key="1">
    <citation type="journal article" date="2019" name="Int. J. Syst. Evol. Microbiol.">
        <title>The Global Catalogue of Microorganisms (GCM) 10K type strain sequencing project: providing services to taxonomists for standard genome sequencing and annotation.</title>
        <authorList>
            <consortium name="The Broad Institute Genomics Platform"/>
            <consortium name="The Broad Institute Genome Sequencing Center for Infectious Disease"/>
            <person name="Wu L."/>
            <person name="Ma J."/>
        </authorList>
    </citation>
    <scope>NUCLEOTIDE SEQUENCE [LARGE SCALE GENOMIC DNA]</scope>
    <source>
        <strain evidence="4">CGMCC 1.12851</strain>
    </source>
</reference>
<keyword evidence="4" id="KW-1185">Reference proteome</keyword>
<sequence length="792" mass="84434">MGEGKKIIDLRHGRSGETLGAHEPEPDMAAPALSPRAAVAGSGPIPEDSAAPWMDEDDELTVPESATRWTIAAALVAAAWTGVFVWASIPQWQAGVTPALAVQAISQWAVPVVAILALYLIVQRNSVAEARRFAKVAGSLRAESVALETRLGAINSELSLAREFLANQSLELESLGRVSSDRLRGFADELRTMIEASDTGMRAIGEVSEAASNNMDKLRNHLPVIANSAKDVTNQIGNAGRTAQSQVESMIAAFEKLNAFGQAASTQIGTLVHDSDAATVRLATSVETSGLALANSVAQASQQMDQAIETVASRLANTRGNLDRATETQAEALEATLAQLRTSVDAMASEMAQRAATSRSDMRAAADDLGLTLGALATSTGESEETVRRMISAADAQISQAESRLQTLDRESADALARLAFTLSALDSNAIALTERLASGSGHADIFDAKSERLRGLLGSIEQQVSQSIPGALAALDQTTEASQGKVSDLHGAVSEVDGQMVRLGSILGNFEERIAGQTVEVGKLAQISEAGWRERTEDIGALIAAMQAAREEIDHINANSAVRLVETMRDVQREAHAAADEARRAMDRAITGATRKLGEDSGAALEKVLRGKAEELVGKLESAISRAVGATSDATLHLKDQLTRVDDLASHLERRVADARELAEERTDNDFARRLALLTESLNSAAIDVDKILSTEVSDTAWSAYLRGDRGVFTRRAVRLIDNGEAKDIAAAYENDPEFFELVNRYIHDFEAMLRTVLSTRDGGVMGVTLLSSETGKLYVALAQAIERLRD</sequence>
<dbReference type="EMBL" id="BMGD01000003">
    <property type="protein sequence ID" value="GGB66384.1"/>
    <property type="molecule type" value="Genomic_DNA"/>
</dbReference>
<keyword evidence="1" id="KW-0175">Coiled coil</keyword>
<feature type="region of interest" description="Disordered" evidence="2">
    <location>
        <begin position="1"/>
        <end position="28"/>
    </location>
</feature>
<evidence type="ECO:0000256" key="1">
    <source>
        <dbReference type="SAM" id="Coils"/>
    </source>
</evidence>
<comment type="caution">
    <text evidence="3">The sequence shown here is derived from an EMBL/GenBank/DDBJ whole genome shotgun (WGS) entry which is preliminary data.</text>
</comment>
<gene>
    <name evidence="3" type="ORF">GCM10010833_21950</name>
</gene>
<name>A0ABQ1JG45_9SPHN</name>
<dbReference type="RefSeq" id="WP_188514428.1">
    <property type="nucleotide sequence ID" value="NZ_BMGD01000003.1"/>
</dbReference>
<evidence type="ECO:0008006" key="5">
    <source>
        <dbReference type="Google" id="ProtNLM"/>
    </source>
</evidence>
<feature type="compositionally biased region" description="Basic and acidic residues" evidence="2">
    <location>
        <begin position="1"/>
        <end position="25"/>
    </location>
</feature>
<evidence type="ECO:0000313" key="4">
    <source>
        <dbReference type="Proteomes" id="UP000614261"/>
    </source>
</evidence>
<evidence type="ECO:0000256" key="2">
    <source>
        <dbReference type="SAM" id="MobiDB-lite"/>
    </source>
</evidence>
<evidence type="ECO:0000313" key="3">
    <source>
        <dbReference type="EMBL" id="GGB66384.1"/>
    </source>
</evidence>
<organism evidence="3 4">
    <name type="scientific">Blastomonas aquatica</name>
    <dbReference type="NCBI Taxonomy" id="1510276"/>
    <lineage>
        <taxon>Bacteria</taxon>
        <taxon>Pseudomonadati</taxon>
        <taxon>Pseudomonadota</taxon>
        <taxon>Alphaproteobacteria</taxon>
        <taxon>Sphingomonadales</taxon>
        <taxon>Sphingomonadaceae</taxon>
        <taxon>Blastomonas</taxon>
    </lineage>
</organism>
<protein>
    <recommendedName>
        <fullName evidence="5">ATPase</fullName>
    </recommendedName>
</protein>
<proteinExistence type="predicted"/>